<proteinExistence type="predicted"/>
<feature type="domain" description="Peptidase M13 N-terminal" evidence="1">
    <location>
        <begin position="2"/>
        <end position="78"/>
    </location>
</feature>
<dbReference type="InterPro" id="IPR042089">
    <property type="entry name" value="Peptidase_M13_dom_2"/>
</dbReference>
<organism evidence="2 3">
    <name type="scientific">Undibacterium piscinae</name>
    <dbReference type="NCBI Taxonomy" id="2495591"/>
    <lineage>
        <taxon>Bacteria</taxon>
        <taxon>Pseudomonadati</taxon>
        <taxon>Pseudomonadota</taxon>
        <taxon>Betaproteobacteria</taxon>
        <taxon>Burkholderiales</taxon>
        <taxon>Oxalobacteraceae</taxon>
        <taxon>Undibacterium</taxon>
    </lineage>
</organism>
<gene>
    <name evidence="2" type="ORF">EJG51_003495</name>
</gene>
<dbReference type="Pfam" id="PF05649">
    <property type="entry name" value="Peptidase_M13_N"/>
    <property type="match status" value="1"/>
</dbReference>
<dbReference type="InterPro" id="IPR008753">
    <property type="entry name" value="Peptidase_M13_N"/>
</dbReference>
<reference evidence="2 3" key="1">
    <citation type="journal article" date="2019" name="Int. J. Syst. Evol. Microbiol.">
        <title>Undibacterium piscinae sp. nov., isolated from Korean shiner intestine.</title>
        <authorList>
            <person name="Lee S.Y."/>
            <person name="Kang W."/>
            <person name="Kim P.S."/>
            <person name="Kim H.S."/>
            <person name="Sung H."/>
            <person name="Shin N.R."/>
            <person name="Whon T.W."/>
            <person name="Yun J.H."/>
            <person name="Lee J.Y."/>
            <person name="Lee J.Y."/>
            <person name="Jung M.J."/>
            <person name="Jeong Y.S."/>
            <person name="Tak E.J."/>
            <person name="Han J.E."/>
            <person name="Hyun D.W."/>
            <person name="Kang M.S."/>
            <person name="Lee K.E."/>
            <person name="Lee B.H."/>
            <person name="Bae J.W."/>
        </authorList>
    </citation>
    <scope>NUCLEOTIDE SEQUENCE [LARGE SCALE GENOMIC DNA]</scope>
    <source>
        <strain evidence="2 3">S11R28</strain>
    </source>
</reference>
<protein>
    <recommendedName>
        <fullName evidence="1">Peptidase M13 N-terminal domain-containing protein</fullName>
    </recommendedName>
</protein>
<sequence length="83" mass="9013">MAKVLAQLHLASADEGLFFGFGASQDLSDSNSVIAFATGGGISLPDRDFYTKTDEKSKKMREQYTQHVAKTFELSGVAPARQQ</sequence>
<dbReference type="KEGG" id="upi:EJG51_003495"/>
<dbReference type="AlphaFoldDB" id="A0A6M4A9K3"/>
<dbReference type="Gene3D" id="1.10.1380.10">
    <property type="entry name" value="Neutral endopeptidase , domain2"/>
    <property type="match status" value="1"/>
</dbReference>
<name>A0A6M4A9K3_9BURK</name>
<evidence type="ECO:0000313" key="3">
    <source>
        <dbReference type="Proteomes" id="UP000274350"/>
    </source>
</evidence>
<evidence type="ECO:0000259" key="1">
    <source>
        <dbReference type="Pfam" id="PF05649"/>
    </source>
</evidence>
<accession>A0A6M4A9K3</accession>
<dbReference type="Proteomes" id="UP000274350">
    <property type="component" value="Chromosome"/>
</dbReference>
<dbReference type="SUPFAM" id="SSF55486">
    <property type="entry name" value="Metalloproteases ('zincins'), catalytic domain"/>
    <property type="match status" value="1"/>
</dbReference>
<dbReference type="GO" id="GO:0006508">
    <property type="term" value="P:proteolysis"/>
    <property type="evidence" value="ECO:0007669"/>
    <property type="project" value="InterPro"/>
</dbReference>
<evidence type="ECO:0000313" key="2">
    <source>
        <dbReference type="EMBL" id="QJQ07578.1"/>
    </source>
</evidence>
<keyword evidence="3" id="KW-1185">Reference proteome</keyword>
<dbReference type="EMBL" id="CP051152">
    <property type="protein sequence ID" value="QJQ07578.1"/>
    <property type="molecule type" value="Genomic_DNA"/>
</dbReference>